<comment type="caution">
    <text evidence="1">The sequence shown here is derived from an EMBL/GenBank/DDBJ whole genome shotgun (WGS) entry which is preliminary data.</text>
</comment>
<evidence type="ECO:0000313" key="2">
    <source>
        <dbReference type="Proteomes" id="UP000323632"/>
    </source>
</evidence>
<sequence length="75" mass="7996">MKKLTVFFSVILITAISCSKKGDYTCSCSVTAPGFPTNTVSVPFMDVKKDFAQQQCDDLQATYISGGASATCTLN</sequence>
<dbReference type="Proteomes" id="UP000323632">
    <property type="component" value="Unassembled WGS sequence"/>
</dbReference>
<protein>
    <recommendedName>
        <fullName evidence="3">Lipoprotein</fullName>
    </recommendedName>
</protein>
<dbReference type="AlphaFoldDB" id="A0A5M6CHT8"/>
<reference evidence="1 2" key="1">
    <citation type="submission" date="2019-09" db="EMBL/GenBank/DDBJ databases">
        <title>Genome sequence and assembly of Taibaiella sp.</title>
        <authorList>
            <person name="Chhetri G."/>
        </authorList>
    </citation>
    <scope>NUCLEOTIDE SEQUENCE [LARGE SCALE GENOMIC DNA]</scope>
    <source>
        <strain evidence="1 2">KVB11</strain>
    </source>
</reference>
<accession>A0A5M6CHT8</accession>
<dbReference type="EMBL" id="VWSH01000003">
    <property type="protein sequence ID" value="KAA5533512.1"/>
    <property type="molecule type" value="Genomic_DNA"/>
</dbReference>
<gene>
    <name evidence="1" type="ORF">F0919_13305</name>
</gene>
<keyword evidence="2" id="KW-1185">Reference proteome</keyword>
<proteinExistence type="predicted"/>
<evidence type="ECO:0000313" key="1">
    <source>
        <dbReference type="EMBL" id="KAA5533512.1"/>
    </source>
</evidence>
<organism evidence="1 2">
    <name type="scientific">Taibaiella lutea</name>
    <dbReference type="NCBI Taxonomy" id="2608001"/>
    <lineage>
        <taxon>Bacteria</taxon>
        <taxon>Pseudomonadati</taxon>
        <taxon>Bacteroidota</taxon>
        <taxon>Chitinophagia</taxon>
        <taxon>Chitinophagales</taxon>
        <taxon>Chitinophagaceae</taxon>
        <taxon>Taibaiella</taxon>
    </lineage>
</organism>
<dbReference type="RefSeq" id="WP_150033259.1">
    <property type="nucleotide sequence ID" value="NZ_VWSH01000003.1"/>
</dbReference>
<name>A0A5M6CHT8_9BACT</name>
<evidence type="ECO:0008006" key="3">
    <source>
        <dbReference type="Google" id="ProtNLM"/>
    </source>
</evidence>
<dbReference type="PROSITE" id="PS51257">
    <property type="entry name" value="PROKAR_LIPOPROTEIN"/>
    <property type="match status" value="1"/>
</dbReference>